<protein>
    <submittedName>
        <fullName evidence="3">Cytochrome-ba3 oxidase subunit</fullName>
    </submittedName>
</protein>
<dbReference type="Pfam" id="PF26452">
    <property type="entry name" value="DUF8131"/>
    <property type="match status" value="1"/>
</dbReference>
<keyword evidence="1" id="KW-0812">Transmembrane</keyword>
<keyword evidence="1" id="KW-1133">Transmembrane helix</keyword>
<name>A0ABD5NQB0_9EURY</name>
<dbReference type="Proteomes" id="UP001595846">
    <property type="component" value="Unassembled WGS sequence"/>
</dbReference>
<keyword evidence="4" id="KW-1185">Reference proteome</keyword>
<organism evidence="3 4">
    <name type="scientific">Halovivax cerinus</name>
    <dbReference type="NCBI Taxonomy" id="1487865"/>
    <lineage>
        <taxon>Archaea</taxon>
        <taxon>Methanobacteriati</taxon>
        <taxon>Methanobacteriota</taxon>
        <taxon>Stenosarchaea group</taxon>
        <taxon>Halobacteria</taxon>
        <taxon>Halobacteriales</taxon>
        <taxon>Natrialbaceae</taxon>
        <taxon>Halovivax</taxon>
    </lineage>
</organism>
<dbReference type="AlphaFoldDB" id="A0ABD5NQB0"/>
<reference evidence="3 4" key="1">
    <citation type="journal article" date="2019" name="Int. J. Syst. Evol. Microbiol.">
        <title>The Global Catalogue of Microorganisms (GCM) 10K type strain sequencing project: providing services to taxonomists for standard genome sequencing and annotation.</title>
        <authorList>
            <consortium name="The Broad Institute Genomics Platform"/>
            <consortium name="The Broad Institute Genome Sequencing Center for Infectious Disease"/>
            <person name="Wu L."/>
            <person name="Ma J."/>
        </authorList>
    </citation>
    <scope>NUCLEOTIDE SEQUENCE [LARGE SCALE GENOMIC DNA]</scope>
    <source>
        <strain evidence="3 4">IBRC-M 10256</strain>
    </source>
</reference>
<dbReference type="RefSeq" id="WP_256532804.1">
    <property type="nucleotide sequence ID" value="NZ_CP101824.1"/>
</dbReference>
<sequence>MNFQTLAPRALAVIAVAALVPALWYVFGRPSPVSAVAAINVVVIAGSLWVAMGPTGTGTAEAAH</sequence>
<gene>
    <name evidence="3" type="ORF">ACFOUR_12900</name>
</gene>
<comment type="caution">
    <text evidence="3">The sequence shown here is derived from an EMBL/GenBank/DDBJ whole genome shotgun (WGS) entry which is preliminary data.</text>
</comment>
<evidence type="ECO:0000256" key="1">
    <source>
        <dbReference type="SAM" id="Phobius"/>
    </source>
</evidence>
<feature type="transmembrane region" description="Helical" evidence="1">
    <location>
        <begin position="33"/>
        <end position="52"/>
    </location>
</feature>
<dbReference type="GeneID" id="73901910"/>
<feature type="domain" description="DUF8131" evidence="2">
    <location>
        <begin position="5"/>
        <end position="61"/>
    </location>
</feature>
<feature type="transmembrane region" description="Helical" evidence="1">
    <location>
        <begin position="6"/>
        <end position="26"/>
    </location>
</feature>
<evidence type="ECO:0000313" key="4">
    <source>
        <dbReference type="Proteomes" id="UP001595846"/>
    </source>
</evidence>
<proteinExistence type="predicted"/>
<dbReference type="InterPro" id="IPR058444">
    <property type="entry name" value="DUF8131"/>
</dbReference>
<dbReference type="EMBL" id="JBHSAQ010000011">
    <property type="protein sequence ID" value="MFC3959257.1"/>
    <property type="molecule type" value="Genomic_DNA"/>
</dbReference>
<evidence type="ECO:0000259" key="2">
    <source>
        <dbReference type="Pfam" id="PF26452"/>
    </source>
</evidence>
<keyword evidence="1" id="KW-0472">Membrane</keyword>
<accession>A0ABD5NQB0</accession>
<evidence type="ECO:0000313" key="3">
    <source>
        <dbReference type="EMBL" id="MFC3959257.1"/>
    </source>
</evidence>